<dbReference type="OrthoDB" id="3579586at2"/>
<keyword evidence="3 6" id="KW-0067">ATP-binding</keyword>
<evidence type="ECO:0000259" key="5">
    <source>
        <dbReference type="PROSITE" id="PS50893"/>
    </source>
</evidence>
<reference evidence="6 7" key="1">
    <citation type="submission" date="2016-10" db="EMBL/GenBank/DDBJ databases">
        <authorList>
            <person name="de Groot N.N."/>
        </authorList>
    </citation>
    <scope>NUCLEOTIDE SEQUENCE [LARGE SCALE GENOMIC DNA]</scope>
    <source>
        <strain evidence="6 7">DSM 45317</strain>
    </source>
</reference>
<keyword evidence="7" id="KW-1185">Reference proteome</keyword>
<gene>
    <name evidence="6" type="ORF">SAMN04488085_11668</name>
</gene>
<dbReference type="InterPro" id="IPR003439">
    <property type="entry name" value="ABC_transporter-like_ATP-bd"/>
</dbReference>
<dbReference type="GO" id="GO:0005304">
    <property type="term" value="F:L-valine transmembrane transporter activity"/>
    <property type="evidence" value="ECO:0007669"/>
    <property type="project" value="TreeGrafter"/>
</dbReference>
<dbReference type="GO" id="GO:0015808">
    <property type="term" value="P:L-alanine transport"/>
    <property type="evidence" value="ECO:0007669"/>
    <property type="project" value="TreeGrafter"/>
</dbReference>
<dbReference type="CDD" id="cd03219">
    <property type="entry name" value="ABC_Mj1267_LivG_branched"/>
    <property type="match status" value="1"/>
</dbReference>
<dbReference type="Gene3D" id="3.40.50.300">
    <property type="entry name" value="P-loop containing nucleotide triphosphate hydrolases"/>
    <property type="match status" value="1"/>
</dbReference>
<dbReference type="PROSITE" id="PS50893">
    <property type="entry name" value="ABC_TRANSPORTER_2"/>
    <property type="match status" value="1"/>
</dbReference>
<evidence type="ECO:0000256" key="1">
    <source>
        <dbReference type="ARBA" id="ARBA00022448"/>
    </source>
</evidence>
<dbReference type="GO" id="GO:0015192">
    <property type="term" value="F:L-phenylalanine transmembrane transporter activity"/>
    <property type="evidence" value="ECO:0007669"/>
    <property type="project" value="TreeGrafter"/>
</dbReference>
<dbReference type="STRING" id="504800.SAMN04488085_11668"/>
<dbReference type="SMART" id="SM00382">
    <property type="entry name" value="AAA"/>
    <property type="match status" value="1"/>
</dbReference>
<sequence>MRSGEVTVTRSGPNAAAPSPTGEGAARLEARGVHVRFAGVHALDDVHLAVEQGEIVGLIGPNGAGKTTLVNALSGFQRPTTGHVLLDGADITRWAAHRRARAGVARTFQSVRAFRGLTVRENVEAAARSAGAAGRGAAALTGEVLDLVGLGPSAGSVASALSYGQERRLGIARALAGRPRILLLDEPAAGLNEQESDELLEILRGIRADHGCGLLVIEHDMRLIMRLCDRLHVLDYGRTLAAGLPAEVARDARVREAYLGSSVTRVGAAGAGEEGSRAAG</sequence>
<dbReference type="Pfam" id="PF00005">
    <property type="entry name" value="ABC_tran"/>
    <property type="match status" value="1"/>
</dbReference>
<dbReference type="EMBL" id="FOSW01000016">
    <property type="protein sequence ID" value="SFL72897.1"/>
    <property type="molecule type" value="Genomic_DNA"/>
</dbReference>
<dbReference type="GO" id="GO:0042941">
    <property type="term" value="P:D-alanine transmembrane transport"/>
    <property type="evidence" value="ECO:0007669"/>
    <property type="project" value="TreeGrafter"/>
</dbReference>
<evidence type="ECO:0000256" key="3">
    <source>
        <dbReference type="ARBA" id="ARBA00022840"/>
    </source>
</evidence>
<feature type="domain" description="ABC transporter" evidence="5">
    <location>
        <begin position="28"/>
        <end position="261"/>
    </location>
</feature>
<dbReference type="InterPro" id="IPR003593">
    <property type="entry name" value="AAA+_ATPase"/>
</dbReference>
<feature type="region of interest" description="Disordered" evidence="4">
    <location>
        <begin position="1"/>
        <end position="24"/>
    </location>
</feature>
<dbReference type="GO" id="GO:0016887">
    <property type="term" value="F:ATP hydrolysis activity"/>
    <property type="evidence" value="ECO:0007669"/>
    <property type="project" value="InterPro"/>
</dbReference>
<keyword evidence="1" id="KW-0813">Transport</keyword>
<evidence type="ECO:0000256" key="2">
    <source>
        <dbReference type="ARBA" id="ARBA00022741"/>
    </source>
</evidence>
<dbReference type="Pfam" id="PF12399">
    <property type="entry name" value="BCA_ABC_TP_C"/>
    <property type="match status" value="1"/>
</dbReference>
<protein>
    <submittedName>
        <fullName evidence="6">Amino acid/amide ABC transporter ATP-binding protein 1, HAAT family</fullName>
    </submittedName>
</protein>
<name>A0A1I4K2Q3_9ACTN</name>
<dbReference type="InterPro" id="IPR027417">
    <property type="entry name" value="P-loop_NTPase"/>
</dbReference>
<dbReference type="GO" id="GO:1903805">
    <property type="term" value="P:L-valine import across plasma membrane"/>
    <property type="evidence" value="ECO:0007669"/>
    <property type="project" value="TreeGrafter"/>
</dbReference>
<dbReference type="GO" id="GO:0005524">
    <property type="term" value="F:ATP binding"/>
    <property type="evidence" value="ECO:0007669"/>
    <property type="project" value="UniProtKB-KW"/>
</dbReference>
<dbReference type="SUPFAM" id="SSF52540">
    <property type="entry name" value="P-loop containing nucleoside triphosphate hydrolases"/>
    <property type="match status" value="1"/>
</dbReference>
<evidence type="ECO:0000256" key="4">
    <source>
        <dbReference type="SAM" id="MobiDB-lite"/>
    </source>
</evidence>
<dbReference type="PANTHER" id="PTHR45772:SF7">
    <property type="entry name" value="AMINO ACID ABC TRANSPORTER ATP-BINDING PROTEIN"/>
    <property type="match status" value="1"/>
</dbReference>
<feature type="compositionally biased region" description="Polar residues" evidence="4">
    <location>
        <begin position="1"/>
        <end position="12"/>
    </location>
</feature>
<dbReference type="GO" id="GO:1903806">
    <property type="term" value="P:L-isoleucine import across plasma membrane"/>
    <property type="evidence" value="ECO:0007669"/>
    <property type="project" value="TreeGrafter"/>
</dbReference>
<dbReference type="InterPro" id="IPR051120">
    <property type="entry name" value="ABC_AA/LPS_Transport"/>
</dbReference>
<dbReference type="InterPro" id="IPR032823">
    <property type="entry name" value="BCA_ABC_TP_C"/>
</dbReference>
<dbReference type="InParanoid" id="A0A1I4K2Q3"/>
<dbReference type="GO" id="GO:0005886">
    <property type="term" value="C:plasma membrane"/>
    <property type="evidence" value="ECO:0007669"/>
    <property type="project" value="TreeGrafter"/>
</dbReference>
<dbReference type="GO" id="GO:0015188">
    <property type="term" value="F:L-isoleucine transmembrane transporter activity"/>
    <property type="evidence" value="ECO:0007669"/>
    <property type="project" value="TreeGrafter"/>
</dbReference>
<proteinExistence type="predicted"/>
<dbReference type="PANTHER" id="PTHR45772">
    <property type="entry name" value="CONSERVED COMPONENT OF ABC TRANSPORTER FOR NATURAL AMINO ACIDS-RELATED"/>
    <property type="match status" value="1"/>
</dbReference>
<dbReference type="AlphaFoldDB" id="A0A1I4K2Q3"/>
<accession>A0A1I4K2Q3</accession>
<keyword evidence="2" id="KW-0547">Nucleotide-binding</keyword>
<dbReference type="Proteomes" id="UP000199152">
    <property type="component" value="Unassembled WGS sequence"/>
</dbReference>
<evidence type="ECO:0000313" key="6">
    <source>
        <dbReference type="EMBL" id="SFL72897.1"/>
    </source>
</evidence>
<organism evidence="6 7">
    <name type="scientific">Geodermatophilus ruber</name>
    <dbReference type="NCBI Taxonomy" id="504800"/>
    <lineage>
        <taxon>Bacteria</taxon>
        <taxon>Bacillati</taxon>
        <taxon>Actinomycetota</taxon>
        <taxon>Actinomycetes</taxon>
        <taxon>Geodermatophilales</taxon>
        <taxon>Geodermatophilaceae</taxon>
        <taxon>Geodermatophilus</taxon>
    </lineage>
</organism>
<evidence type="ECO:0000313" key="7">
    <source>
        <dbReference type="Proteomes" id="UP000199152"/>
    </source>
</evidence>